<dbReference type="InterPro" id="IPR040344">
    <property type="entry name" value="At3g17950-like"/>
</dbReference>
<name>A0ABR0PX10_GOSAR</name>
<organism evidence="2 3">
    <name type="scientific">Gossypium arboreum</name>
    <name type="common">Tree cotton</name>
    <name type="synonym">Gossypium nanking</name>
    <dbReference type="NCBI Taxonomy" id="29729"/>
    <lineage>
        <taxon>Eukaryota</taxon>
        <taxon>Viridiplantae</taxon>
        <taxon>Streptophyta</taxon>
        <taxon>Embryophyta</taxon>
        <taxon>Tracheophyta</taxon>
        <taxon>Spermatophyta</taxon>
        <taxon>Magnoliopsida</taxon>
        <taxon>eudicotyledons</taxon>
        <taxon>Gunneridae</taxon>
        <taxon>Pentapetalae</taxon>
        <taxon>rosids</taxon>
        <taxon>malvids</taxon>
        <taxon>Malvales</taxon>
        <taxon>Malvaceae</taxon>
        <taxon>Malvoideae</taxon>
        <taxon>Gossypium</taxon>
    </lineage>
</organism>
<accession>A0ABR0PX10</accession>
<evidence type="ECO:0000313" key="2">
    <source>
        <dbReference type="EMBL" id="KAK5831366.1"/>
    </source>
</evidence>
<comment type="caution">
    <text evidence="2">The sequence shown here is derived from an EMBL/GenBank/DDBJ whole genome shotgun (WGS) entry which is preliminary data.</text>
</comment>
<reference evidence="2 3" key="1">
    <citation type="submission" date="2023-03" db="EMBL/GenBank/DDBJ databases">
        <title>WGS of Gossypium arboreum.</title>
        <authorList>
            <person name="Yu D."/>
        </authorList>
    </citation>
    <scope>NUCLEOTIDE SEQUENCE [LARGE SCALE GENOMIC DNA]</scope>
    <source>
        <tissue evidence="2">Leaf</tissue>
    </source>
</reference>
<protein>
    <submittedName>
        <fullName evidence="2">Uncharacterized protein</fullName>
    </submittedName>
</protein>
<evidence type="ECO:0000256" key="1">
    <source>
        <dbReference type="SAM" id="Phobius"/>
    </source>
</evidence>
<feature type="transmembrane region" description="Helical" evidence="1">
    <location>
        <begin position="62"/>
        <end position="85"/>
    </location>
</feature>
<dbReference type="PANTHER" id="PTHR33544:SF14">
    <property type="entry name" value="PROTEIN, PUTATIVE-RELATED"/>
    <property type="match status" value="1"/>
</dbReference>
<keyword evidence="1" id="KW-0812">Transmembrane</keyword>
<keyword evidence="3" id="KW-1185">Reference proteome</keyword>
<dbReference type="EMBL" id="JARKNE010000005">
    <property type="protein sequence ID" value="KAK5831366.1"/>
    <property type="molecule type" value="Genomic_DNA"/>
</dbReference>
<dbReference type="PANTHER" id="PTHR33544">
    <property type="entry name" value="DUF4005 DOMAIN-CONTAINING PROTEIN-RELATED"/>
    <property type="match status" value="1"/>
</dbReference>
<keyword evidence="1" id="KW-1133">Transmembrane helix</keyword>
<proteinExistence type="predicted"/>
<dbReference type="Proteomes" id="UP001358586">
    <property type="component" value="Chromosome 5"/>
</dbReference>
<gene>
    <name evidence="2" type="ORF">PVK06_015162</name>
</gene>
<evidence type="ECO:0000313" key="3">
    <source>
        <dbReference type="Proteomes" id="UP001358586"/>
    </source>
</evidence>
<keyword evidence="1" id="KW-0472">Membrane</keyword>
<sequence length="235" mass="26438">MLNREANSIDSLAVFKDFDYSFCLSNHLAENRVEYHLLQFPIYEVSRFFNAWEEELDFVFRLRYLVILIFICSLAIFVSFVSCCWSSQPMAAENHETSNGWPLGLQIMNMRLGLQQRLQAAAPAVEPYFLHIPSSSFSSFSSSNLDTESSASFFQDNSVSLGKLIGYGPGERESLYLQNSIHTDQSCRLPVRGACNCKNKGRSADASHSQGICIPLLLGALLKITGNKIKSRRLE</sequence>